<dbReference type="RefSeq" id="WP_252800378.1">
    <property type="nucleotide sequence ID" value="NZ_BAAABM010000009.1"/>
</dbReference>
<dbReference type="InterPro" id="IPR009737">
    <property type="entry name" value="Aim32/Apd1-like"/>
</dbReference>
<sequence length="303" mass="32213">MADDRCAHCPGSHTGERPCLASATTGARSWLLIEHPGPWPERVEDTDLPEPVADALGRAGRHGVRVQFIRAPRGRRPTPPLWVYTGFSGDTAPDGRPVTPWLEARELTAPAELGGLDLAAVAAGRPPGFGRPVPGPLLLVCAHGRRNACCARTGAPLARALRERFGAQVWETTHVGGDRYAANLVCLPHGLYYGDLDERRAVAAARAYEYGEVVLDRYRGRAGLPEPVQAAEHFVRAHTGVLAVDGVTVESMVAGTAVVRAGQARYRVRVERAGLGGCGAGCSENLATYVKRDLALLNGAALV</sequence>
<organism evidence="1 2">
    <name type="scientific">Actinoallomurus spadix</name>
    <dbReference type="NCBI Taxonomy" id="79912"/>
    <lineage>
        <taxon>Bacteria</taxon>
        <taxon>Bacillati</taxon>
        <taxon>Actinomycetota</taxon>
        <taxon>Actinomycetes</taxon>
        <taxon>Streptosporangiales</taxon>
        <taxon>Thermomonosporaceae</taxon>
        <taxon>Actinoallomurus</taxon>
    </lineage>
</organism>
<accession>A0ABN0W5C5</accession>
<proteinExistence type="predicted"/>
<protein>
    <recommendedName>
        <fullName evidence="3">Sucrase ferredoxin</fullName>
    </recommendedName>
</protein>
<name>A0ABN0W5C5_9ACTN</name>
<evidence type="ECO:0000313" key="2">
    <source>
        <dbReference type="Proteomes" id="UP001501822"/>
    </source>
</evidence>
<dbReference type="SUPFAM" id="SSF52833">
    <property type="entry name" value="Thioredoxin-like"/>
    <property type="match status" value="1"/>
</dbReference>
<dbReference type="PANTHER" id="PTHR31902:SF22">
    <property type="entry name" value="SLL1203 PROTEIN"/>
    <property type="match status" value="1"/>
</dbReference>
<dbReference type="Proteomes" id="UP001501822">
    <property type="component" value="Unassembled WGS sequence"/>
</dbReference>
<dbReference type="PANTHER" id="PTHR31902">
    <property type="entry name" value="ACTIN PATCHES DISTAL PROTEIN 1"/>
    <property type="match status" value="1"/>
</dbReference>
<keyword evidence="2" id="KW-1185">Reference proteome</keyword>
<evidence type="ECO:0008006" key="3">
    <source>
        <dbReference type="Google" id="ProtNLM"/>
    </source>
</evidence>
<dbReference type="InterPro" id="IPR036249">
    <property type="entry name" value="Thioredoxin-like_sf"/>
</dbReference>
<dbReference type="Pfam" id="PF06999">
    <property type="entry name" value="Suc_Fer-like"/>
    <property type="match status" value="1"/>
</dbReference>
<comment type="caution">
    <text evidence="1">The sequence shown here is derived from an EMBL/GenBank/DDBJ whole genome shotgun (WGS) entry which is preliminary data.</text>
</comment>
<reference evidence="1 2" key="1">
    <citation type="journal article" date="2019" name="Int. J. Syst. Evol. Microbiol.">
        <title>The Global Catalogue of Microorganisms (GCM) 10K type strain sequencing project: providing services to taxonomists for standard genome sequencing and annotation.</title>
        <authorList>
            <consortium name="The Broad Institute Genomics Platform"/>
            <consortium name="The Broad Institute Genome Sequencing Center for Infectious Disease"/>
            <person name="Wu L."/>
            <person name="Ma J."/>
        </authorList>
    </citation>
    <scope>NUCLEOTIDE SEQUENCE [LARGE SCALE GENOMIC DNA]</scope>
    <source>
        <strain evidence="1 2">JCM 3146</strain>
    </source>
</reference>
<gene>
    <name evidence="1" type="ORF">GCM10010151_14430</name>
</gene>
<evidence type="ECO:0000313" key="1">
    <source>
        <dbReference type="EMBL" id="GAA0325630.1"/>
    </source>
</evidence>
<dbReference type="EMBL" id="BAAABM010000009">
    <property type="protein sequence ID" value="GAA0325630.1"/>
    <property type="molecule type" value="Genomic_DNA"/>
</dbReference>